<keyword evidence="1" id="KW-1133">Transmembrane helix</keyword>
<dbReference type="EMBL" id="JRES01001387">
    <property type="protein sequence ID" value="KNC23215.1"/>
    <property type="molecule type" value="Genomic_DNA"/>
</dbReference>
<accession>A0A0L0BT09</accession>
<keyword evidence="3" id="KW-1185">Reference proteome</keyword>
<dbReference type="AlphaFoldDB" id="A0A0L0BT09"/>
<proteinExistence type="predicted"/>
<protein>
    <submittedName>
        <fullName evidence="2">Uncharacterized protein</fullName>
    </submittedName>
</protein>
<name>A0A0L0BT09_LUCCU</name>
<keyword evidence="1" id="KW-0812">Transmembrane</keyword>
<organism evidence="2 3">
    <name type="scientific">Lucilia cuprina</name>
    <name type="common">Green bottle fly</name>
    <name type="synonym">Australian sheep blowfly</name>
    <dbReference type="NCBI Taxonomy" id="7375"/>
    <lineage>
        <taxon>Eukaryota</taxon>
        <taxon>Metazoa</taxon>
        <taxon>Ecdysozoa</taxon>
        <taxon>Arthropoda</taxon>
        <taxon>Hexapoda</taxon>
        <taxon>Insecta</taxon>
        <taxon>Pterygota</taxon>
        <taxon>Neoptera</taxon>
        <taxon>Endopterygota</taxon>
        <taxon>Diptera</taxon>
        <taxon>Brachycera</taxon>
        <taxon>Muscomorpha</taxon>
        <taxon>Oestroidea</taxon>
        <taxon>Calliphoridae</taxon>
        <taxon>Luciliinae</taxon>
        <taxon>Lucilia</taxon>
    </lineage>
</organism>
<sequence length="110" mass="12581">MYQIYFNFMAQNLMVGIEDSAWPNIRVLRFYRVTGTSLQFPKLKSLIVIISAGCLLCAVLFLLCLSFLLEVPCYSRVLFDTLSGPQSEHPIIVYPRPAYEPITVYNSTLH</sequence>
<evidence type="ECO:0000256" key="1">
    <source>
        <dbReference type="SAM" id="Phobius"/>
    </source>
</evidence>
<reference evidence="2 3" key="1">
    <citation type="journal article" date="2015" name="Nat. Commun.">
        <title>Lucilia cuprina genome unlocks parasitic fly biology to underpin future interventions.</title>
        <authorList>
            <person name="Anstead C.A."/>
            <person name="Korhonen P.K."/>
            <person name="Young N.D."/>
            <person name="Hall R.S."/>
            <person name="Jex A.R."/>
            <person name="Murali S.C."/>
            <person name="Hughes D.S."/>
            <person name="Lee S.F."/>
            <person name="Perry T."/>
            <person name="Stroehlein A.J."/>
            <person name="Ansell B.R."/>
            <person name="Breugelmans B."/>
            <person name="Hofmann A."/>
            <person name="Qu J."/>
            <person name="Dugan S."/>
            <person name="Lee S.L."/>
            <person name="Chao H."/>
            <person name="Dinh H."/>
            <person name="Han Y."/>
            <person name="Doddapaneni H.V."/>
            <person name="Worley K.C."/>
            <person name="Muzny D.M."/>
            <person name="Ioannidis P."/>
            <person name="Waterhouse R.M."/>
            <person name="Zdobnov E.M."/>
            <person name="James P.J."/>
            <person name="Bagnall N.H."/>
            <person name="Kotze A.C."/>
            <person name="Gibbs R.A."/>
            <person name="Richards S."/>
            <person name="Batterham P."/>
            <person name="Gasser R.B."/>
        </authorList>
    </citation>
    <scope>NUCLEOTIDE SEQUENCE [LARGE SCALE GENOMIC DNA]</scope>
    <source>
        <strain evidence="2 3">LS</strain>
        <tissue evidence="2">Full body</tissue>
    </source>
</reference>
<keyword evidence="1" id="KW-0472">Membrane</keyword>
<gene>
    <name evidence="2" type="ORF">FF38_14251</name>
</gene>
<feature type="transmembrane region" description="Helical" evidence="1">
    <location>
        <begin position="46"/>
        <end position="69"/>
    </location>
</feature>
<dbReference type="Proteomes" id="UP000037069">
    <property type="component" value="Unassembled WGS sequence"/>
</dbReference>
<evidence type="ECO:0000313" key="3">
    <source>
        <dbReference type="Proteomes" id="UP000037069"/>
    </source>
</evidence>
<evidence type="ECO:0000313" key="2">
    <source>
        <dbReference type="EMBL" id="KNC23215.1"/>
    </source>
</evidence>
<comment type="caution">
    <text evidence="2">The sequence shown here is derived from an EMBL/GenBank/DDBJ whole genome shotgun (WGS) entry which is preliminary data.</text>
</comment>